<gene>
    <name evidence="2" type="ORF">CC78DRAFT_567523</name>
</gene>
<evidence type="ECO:0000259" key="1">
    <source>
        <dbReference type="Pfam" id="PF24864"/>
    </source>
</evidence>
<dbReference type="PANTHER" id="PTHR38790">
    <property type="entry name" value="2EXR DOMAIN-CONTAINING PROTEIN-RELATED"/>
    <property type="match status" value="1"/>
</dbReference>
<dbReference type="InterPro" id="IPR056632">
    <property type="entry name" value="DUF7730"/>
</dbReference>
<protein>
    <recommendedName>
        <fullName evidence="1">DUF7730 domain-containing protein</fullName>
    </recommendedName>
</protein>
<organism evidence="2 3">
    <name type="scientific">Lojkania enalia</name>
    <dbReference type="NCBI Taxonomy" id="147567"/>
    <lineage>
        <taxon>Eukaryota</taxon>
        <taxon>Fungi</taxon>
        <taxon>Dikarya</taxon>
        <taxon>Ascomycota</taxon>
        <taxon>Pezizomycotina</taxon>
        <taxon>Dothideomycetes</taxon>
        <taxon>Pleosporomycetidae</taxon>
        <taxon>Pleosporales</taxon>
        <taxon>Pleosporales incertae sedis</taxon>
        <taxon>Lojkania</taxon>
    </lineage>
</organism>
<feature type="domain" description="DUF7730" evidence="1">
    <location>
        <begin position="47"/>
        <end position="168"/>
    </location>
</feature>
<comment type="caution">
    <text evidence="2">The sequence shown here is derived from an EMBL/GenBank/DDBJ whole genome shotgun (WGS) entry which is preliminary data.</text>
</comment>
<accession>A0A9P4KB73</accession>
<keyword evidence="3" id="KW-1185">Reference proteome</keyword>
<evidence type="ECO:0000313" key="3">
    <source>
        <dbReference type="Proteomes" id="UP000800093"/>
    </source>
</evidence>
<dbReference type="AlphaFoldDB" id="A0A9P4KB73"/>
<sequence length="318" mass="36536">MLESYRKMKLVHVPPDHGCASNHSSAEGSYDGNPVDALQNIALRSSKQAQSLLMRLPPELRLLIWKACLCDEELYLFFSHHHRYIQTFHVKDRCENLGERNHTHPRNIGILRLLQTCRAIYCEAVGVLYKSAFTFCDIYSFLAFCAFIPPRCLSLIANVTFSFERDSQGPLIDELELDSEENIGPGFGVYGLMEINQAFSYSRIECGSRLLGRKVLPMPNKALDRTTTWDIACLVLTRMKGLRRFKMMVDENRINTLNWMTEYPENKHVVIRGILGLLEKVWERGLDRFEVCVGSVKWHGNERPHINLLADEDSLTVN</sequence>
<dbReference type="EMBL" id="ML986605">
    <property type="protein sequence ID" value="KAF2265456.1"/>
    <property type="molecule type" value="Genomic_DNA"/>
</dbReference>
<dbReference type="Proteomes" id="UP000800093">
    <property type="component" value="Unassembled WGS sequence"/>
</dbReference>
<name>A0A9P4KB73_9PLEO</name>
<proteinExistence type="predicted"/>
<reference evidence="3" key="1">
    <citation type="journal article" date="2020" name="Stud. Mycol.">
        <title>101 Dothideomycetes genomes: A test case for predicting lifestyles and emergence of pathogens.</title>
        <authorList>
            <person name="Haridas S."/>
            <person name="Albert R."/>
            <person name="Binder M."/>
            <person name="Bloem J."/>
            <person name="LaButti K."/>
            <person name="Salamov A."/>
            <person name="Andreopoulos B."/>
            <person name="Baker S."/>
            <person name="Barry K."/>
            <person name="Bills G."/>
            <person name="Bluhm B."/>
            <person name="Cannon C."/>
            <person name="Castanera R."/>
            <person name="Culley D."/>
            <person name="Daum C."/>
            <person name="Ezra D."/>
            <person name="Gonzalez J."/>
            <person name="Henrissat B."/>
            <person name="Kuo A."/>
            <person name="Liang C."/>
            <person name="Lipzen A."/>
            <person name="Lutzoni F."/>
            <person name="Magnuson J."/>
            <person name="Mondo S."/>
            <person name="Nolan M."/>
            <person name="Ohm R."/>
            <person name="Pangilinan J."/>
            <person name="Park H.-J."/>
            <person name="Ramirez L."/>
            <person name="Alfaro M."/>
            <person name="Sun H."/>
            <person name="Tritt A."/>
            <person name="Yoshinaga Y."/>
            <person name="Zwiers L.-H."/>
            <person name="Turgeon B."/>
            <person name="Goodwin S."/>
            <person name="Spatafora J."/>
            <person name="Crous P."/>
            <person name="Grigoriev I."/>
        </authorList>
    </citation>
    <scope>NUCLEOTIDE SEQUENCE [LARGE SCALE GENOMIC DNA]</scope>
    <source>
        <strain evidence="3">CBS 304.66</strain>
    </source>
</reference>
<dbReference type="Pfam" id="PF24864">
    <property type="entry name" value="DUF7730"/>
    <property type="match status" value="1"/>
</dbReference>
<evidence type="ECO:0000313" key="2">
    <source>
        <dbReference type="EMBL" id="KAF2265456.1"/>
    </source>
</evidence>
<dbReference type="OrthoDB" id="4757095at2759"/>